<feature type="compositionally biased region" description="Low complexity" evidence="1">
    <location>
        <begin position="492"/>
        <end position="508"/>
    </location>
</feature>
<evidence type="ECO:0008006" key="4">
    <source>
        <dbReference type="Google" id="ProtNLM"/>
    </source>
</evidence>
<reference evidence="2 3" key="3">
    <citation type="journal article" date="2015" name="Genome Announc.">
        <title>Draft Genome Sequence of the Archiascomycetous Yeast Saitoella complicata.</title>
        <authorList>
            <person name="Yamauchi K."/>
            <person name="Kondo S."/>
            <person name="Hamamoto M."/>
            <person name="Takahashi Y."/>
            <person name="Ogura Y."/>
            <person name="Hayashi T."/>
            <person name="Nishida H."/>
        </authorList>
    </citation>
    <scope>NUCLEOTIDE SEQUENCE [LARGE SCALE GENOMIC DNA]</scope>
    <source>
        <strain evidence="2 3">NRRL Y-17804</strain>
    </source>
</reference>
<protein>
    <recommendedName>
        <fullName evidence="4">WHIM1 domain-containing protein</fullName>
    </recommendedName>
</protein>
<dbReference type="EMBL" id="BACD03000033">
    <property type="protein sequence ID" value="GAO50521.1"/>
    <property type="molecule type" value="Genomic_DNA"/>
</dbReference>
<keyword evidence="3" id="KW-1185">Reference proteome</keyword>
<feature type="region of interest" description="Disordered" evidence="1">
    <location>
        <begin position="297"/>
        <end position="396"/>
    </location>
</feature>
<feature type="compositionally biased region" description="Basic and acidic residues" evidence="1">
    <location>
        <begin position="439"/>
        <end position="459"/>
    </location>
</feature>
<dbReference type="STRING" id="698492.A0A0E9NLG9"/>
<proteinExistence type="predicted"/>
<feature type="region of interest" description="Disordered" evidence="1">
    <location>
        <begin position="426"/>
        <end position="508"/>
    </location>
</feature>
<name>A0A0E9NLG9_SAICN</name>
<dbReference type="RefSeq" id="XP_019023555.1">
    <property type="nucleotide sequence ID" value="XM_019165408.1"/>
</dbReference>
<accession>A0A0E9NLG9</accession>
<feature type="compositionally biased region" description="Acidic residues" evidence="1">
    <location>
        <begin position="364"/>
        <end position="374"/>
    </location>
</feature>
<feature type="compositionally biased region" description="Basic and acidic residues" evidence="1">
    <location>
        <begin position="198"/>
        <end position="212"/>
    </location>
</feature>
<organism evidence="2 3">
    <name type="scientific">Saitoella complicata (strain BCRC 22490 / CBS 7301 / JCM 7358 / NBRC 10748 / NRRL Y-17804)</name>
    <dbReference type="NCBI Taxonomy" id="698492"/>
    <lineage>
        <taxon>Eukaryota</taxon>
        <taxon>Fungi</taxon>
        <taxon>Dikarya</taxon>
        <taxon>Ascomycota</taxon>
        <taxon>Taphrinomycotina</taxon>
        <taxon>Taphrinomycotina incertae sedis</taxon>
        <taxon>Saitoella</taxon>
    </lineage>
</organism>
<evidence type="ECO:0000313" key="2">
    <source>
        <dbReference type="EMBL" id="GAO50521.1"/>
    </source>
</evidence>
<feature type="compositionally biased region" description="Basic and acidic residues" evidence="1">
    <location>
        <begin position="297"/>
        <end position="321"/>
    </location>
</feature>
<dbReference type="OrthoDB" id="349045at2759"/>
<feature type="compositionally biased region" description="Basic and acidic residues" evidence="1">
    <location>
        <begin position="386"/>
        <end position="396"/>
    </location>
</feature>
<sequence>MAETTSATPLSQTPDRRASLTSHASSLSPPPEDLDLTEPSLLHDHAPTIAALIAFRIRFAELELMHGATDMGPQDLERGLMVAEGEAGYVAVFDFFLRLAALVLNRKILIEPGKHKRALCDLIQLLVRERYIMPGLPNVSTTRDHETSWGDWPLESRVEIIKGCMDAALQISKDVRAAIELELKSGGPRNSIRTTQKAPKEKEDFGDGGVRDLGKDTSKTRYWLVAGTTPYTPFRIYLEHPTSSTTSSWTPGASSLSTLRTLISTVNSGSLRANFLSGTSTLVRNLEAVVGVYEKVEEEREARRARDQKRTEKVERQRKMLENFMGGGGSAYSTRTRGRRINYAELDKDSDDEKDDKTHKEPEAEAEAETETEAEGGAKVEGPVVDEIKPPSRAERAAARMGISVEEYEALQAQKRDDPEAILYEKEKTPGVNGAEGEGQCRDEAKVEERTDVLMPRDADAEEGEVEVDVTGDDVIMGEGMSTGEQKAQEETPAVVAPPAAAVDVTTA</sequence>
<feature type="compositionally biased region" description="Polar residues" evidence="1">
    <location>
        <begin position="1"/>
        <end position="27"/>
    </location>
</feature>
<evidence type="ECO:0000256" key="1">
    <source>
        <dbReference type="SAM" id="MobiDB-lite"/>
    </source>
</evidence>
<evidence type="ECO:0000313" key="3">
    <source>
        <dbReference type="Proteomes" id="UP000033140"/>
    </source>
</evidence>
<feature type="compositionally biased region" description="Acidic residues" evidence="1">
    <location>
        <begin position="460"/>
        <end position="472"/>
    </location>
</feature>
<gene>
    <name evidence="2" type="ORF">G7K_4645-t1</name>
</gene>
<comment type="caution">
    <text evidence="2">The sequence shown here is derived from an EMBL/GenBank/DDBJ whole genome shotgun (WGS) entry which is preliminary data.</text>
</comment>
<dbReference type="Proteomes" id="UP000033140">
    <property type="component" value="Unassembled WGS sequence"/>
</dbReference>
<dbReference type="PANTHER" id="PTHR42107:SF1">
    <property type="entry name" value="WHIM1 DOMAIN-CONTAINING PROTEIN"/>
    <property type="match status" value="1"/>
</dbReference>
<feature type="region of interest" description="Disordered" evidence="1">
    <location>
        <begin position="1"/>
        <end position="39"/>
    </location>
</feature>
<dbReference type="AlphaFoldDB" id="A0A0E9NLG9"/>
<reference evidence="2 3" key="1">
    <citation type="journal article" date="2011" name="J. Gen. Appl. Microbiol.">
        <title>Draft genome sequencing of the enigmatic yeast Saitoella complicata.</title>
        <authorList>
            <person name="Nishida H."/>
            <person name="Hamamoto M."/>
            <person name="Sugiyama J."/>
        </authorList>
    </citation>
    <scope>NUCLEOTIDE SEQUENCE [LARGE SCALE GENOMIC DNA]</scope>
    <source>
        <strain evidence="2 3">NRRL Y-17804</strain>
    </source>
</reference>
<reference evidence="2 3" key="2">
    <citation type="journal article" date="2014" name="J. Gen. Appl. Microbiol.">
        <title>The early diverging ascomycetous budding yeast Saitoella complicata has three histone deacetylases belonging to the Clr6, Hos2, and Rpd3 lineages.</title>
        <authorList>
            <person name="Nishida H."/>
            <person name="Matsumoto T."/>
            <person name="Kondo S."/>
            <person name="Hamamoto M."/>
            <person name="Yoshikawa H."/>
        </authorList>
    </citation>
    <scope>NUCLEOTIDE SEQUENCE [LARGE SCALE GENOMIC DNA]</scope>
    <source>
        <strain evidence="2 3">NRRL Y-17804</strain>
    </source>
</reference>
<feature type="region of interest" description="Disordered" evidence="1">
    <location>
        <begin position="188"/>
        <end position="212"/>
    </location>
</feature>
<dbReference type="PANTHER" id="PTHR42107">
    <property type="entry name" value="YALI0D24453P"/>
    <property type="match status" value="1"/>
</dbReference>